<evidence type="ECO:0000313" key="1">
    <source>
        <dbReference type="EMBL" id="MBL6448637.1"/>
    </source>
</evidence>
<organism evidence="1 2">
    <name type="scientific">Fulvivirga marina</name>
    <dbReference type="NCBI Taxonomy" id="2494733"/>
    <lineage>
        <taxon>Bacteria</taxon>
        <taxon>Pseudomonadati</taxon>
        <taxon>Bacteroidota</taxon>
        <taxon>Cytophagia</taxon>
        <taxon>Cytophagales</taxon>
        <taxon>Fulvivirgaceae</taxon>
        <taxon>Fulvivirga</taxon>
    </lineage>
</organism>
<proteinExistence type="predicted"/>
<evidence type="ECO:0000313" key="2">
    <source>
        <dbReference type="Proteomes" id="UP000614216"/>
    </source>
</evidence>
<dbReference type="RefSeq" id="WP_202858172.1">
    <property type="nucleotide sequence ID" value="NZ_JAEUGD010000064.1"/>
</dbReference>
<keyword evidence="2" id="KW-1185">Reference proteome</keyword>
<dbReference type="Proteomes" id="UP000614216">
    <property type="component" value="Unassembled WGS sequence"/>
</dbReference>
<dbReference type="EMBL" id="JAEUGD010000064">
    <property type="protein sequence ID" value="MBL6448637.1"/>
    <property type="molecule type" value="Genomic_DNA"/>
</dbReference>
<reference evidence="1" key="1">
    <citation type="submission" date="2021-01" db="EMBL/GenBank/DDBJ databases">
        <title>Fulvivirga kasyanovii gen. nov., sp nov., a novel member of the phylum Bacteroidetes isolated from seawater in a mussel farm.</title>
        <authorList>
            <person name="Zhao L.-H."/>
            <person name="Wang Z.-J."/>
        </authorList>
    </citation>
    <scope>NUCLEOTIDE SEQUENCE</scope>
    <source>
        <strain evidence="1">29W222</strain>
    </source>
</reference>
<protein>
    <submittedName>
        <fullName evidence="1">Uncharacterized protein</fullName>
    </submittedName>
</protein>
<name>A0A937KDI1_9BACT</name>
<gene>
    <name evidence="1" type="ORF">JMN32_20160</name>
</gene>
<comment type="caution">
    <text evidence="1">The sequence shown here is derived from an EMBL/GenBank/DDBJ whole genome shotgun (WGS) entry which is preliminary data.</text>
</comment>
<accession>A0A937KDI1</accession>
<dbReference type="AlphaFoldDB" id="A0A937KDI1"/>
<sequence>MSFISNLFGKKKKAFKANCDLSKEPVEKGFGYLLTTSQIVSSKKFWDNVMTEPETMSYTISHFKNQDKTATQMRSMIFEKYSTQDKSWIISDSYIQLFEVNKEEAREHARTWWENEGNYSLETSGTAIETMSEEDFKNMKHYAVMEAGREKVA</sequence>